<protein>
    <submittedName>
        <fullName evidence="1">Uncharacterized protein</fullName>
    </submittedName>
</protein>
<name>A0A1B6C407_9HEMI</name>
<dbReference type="EMBL" id="GEDC01029075">
    <property type="protein sequence ID" value="JAS08223.1"/>
    <property type="molecule type" value="Transcribed_RNA"/>
</dbReference>
<dbReference type="AlphaFoldDB" id="A0A1B6C407"/>
<reference evidence="1" key="1">
    <citation type="submission" date="2015-12" db="EMBL/GenBank/DDBJ databases">
        <title>De novo transcriptome assembly of four potential Pierce s Disease insect vectors from Arizona vineyards.</title>
        <authorList>
            <person name="Tassone E.E."/>
        </authorList>
    </citation>
    <scope>NUCLEOTIDE SEQUENCE</scope>
</reference>
<sequence>QSNYREELSQLPNNMQSNYQKESFNQPADVTNANDINNINDWPVSSSKMVEQSVPILHNDDSYNTTRKNLHETDPSNVGHVGPTLNKTVDINQLIKNELKNPKSKLPEIFKKMHYYIKGLKCVWKNPNSSRKSLEYNTSDHYRDNLSRIKEAQDLKIDKPRSSDVDNYNMMICEPVTGQSNTEPLKPMLGANSDYIDKPKGDRQNIDPTDDYINQTRHNGQGSHTFQNMQKNPVIQVLDQTNIYIVKERREWQDLIPTGRRSRVLDTNDINSKTDWEGSSPFVNGHITPTDYYINTPRRDFQNSNPLVDIEDIELGPTDIYKNIP</sequence>
<feature type="non-terminal residue" evidence="1">
    <location>
        <position position="325"/>
    </location>
</feature>
<feature type="non-terminal residue" evidence="1">
    <location>
        <position position="1"/>
    </location>
</feature>
<evidence type="ECO:0000313" key="1">
    <source>
        <dbReference type="EMBL" id="JAS08223.1"/>
    </source>
</evidence>
<organism evidence="1">
    <name type="scientific">Clastoptera arizonana</name>
    <name type="common">Arizona spittle bug</name>
    <dbReference type="NCBI Taxonomy" id="38151"/>
    <lineage>
        <taxon>Eukaryota</taxon>
        <taxon>Metazoa</taxon>
        <taxon>Ecdysozoa</taxon>
        <taxon>Arthropoda</taxon>
        <taxon>Hexapoda</taxon>
        <taxon>Insecta</taxon>
        <taxon>Pterygota</taxon>
        <taxon>Neoptera</taxon>
        <taxon>Paraneoptera</taxon>
        <taxon>Hemiptera</taxon>
        <taxon>Auchenorrhyncha</taxon>
        <taxon>Cercopoidea</taxon>
        <taxon>Clastopteridae</taxon>
        <taxon>Clastoptera</taxon>
    </lineage>
</organism>
<proteinExistence type="predicted"/>
<gene>
    <name evidence="1" type="ORF">g.26596</name>
</gene>
<accession>A0A1B6C407</accession>